<keyword evidence="3" id="KW-0378">Hydrolase</keyword>
<proteinExistence type="predicted"/>
<gene>
    <name evidence="3" type="ORF">EEJ42_12405</name>
</gene>
<dbReference type="Gene3D" id="2.80.10.50">
    <property type="match status" value="1"/>
</dbReference>
<dbReference type="AlphaFoldDB" id="A0A3M8WK09"/>
<dbReference type="SUPFAM" id="SSF50370">
    <property type="entry name" value="Ricin B-like lectins"/>
    <property type="match status" value="1"/>
</dbReference>
<comment type="caution">
    <text evidence="3">The sequence shown here is derived from an EMBL/GenBank/DDBJ whole genome shotgun (WGS) entry which is preliminary data.</text>
</comment>
<keyword evidence="4" id="KW-1185">Reference proteome</keyword>
<feature type="compositionally biased region" description="Basic residues" evidence="1">
    <location>
        <begin position="566"/>
        <end position="582"/>
    </location>
</feature>
<name>A0A3M8WK09_9ACTN</name>
<protein>
    <submittedName>
        <fullName evidence="3">Hydrolase</fullName>
    </submittedName>
</protein>
<dbReference type="Proteomes" id="UP000275401">
    <property type="component" value="Unassembled WGS sequence"/>
</dbReference>
<evidence type="ECO:0000259" key="2">
    <source>
        <dbReference type="SMART" id="SM00458"/>
    </source>
</evidence>
<dbReference type="PROSITE" id="PS50231">
    <property type="entry name" value="RICIN_B_LECTIN"/>
    <property type="match status" value="1"/>
</dbReference>
<feature type="domain" description="Ricin B lectin" evidence="2">
    <location>
        <begin position="385"/>
        <end position="516"/>
    </location>
</feature>
<organism evidence="3 4">
    <name type="scientific">Streptomyces botrytidirepellens</name>
    <dbReference type="NCBI Taxonomy" id="2486417"/>
    <lineage>
        <taxon>Bacteria</taxon>
        <taxon>Bacillati</taxon>
        <taxon>Actinomycetota</taxon>
        <taxon>Actinomycetes</taxon>
        <taxon>Kitasatosporales</taxon>
        <taxon>Streptomycetaceae</taxon>
        <taxon>Streptomyces</taxon>
    </lineage>
</organism>
<feature type="compositionally biased region" description="Basic and acidic residues" evidence="1">
    <location>
        <begin position="9"/>
        <end position="21"/>
    </location>
</feature>
<dbReference type="EMBL" id="RIBZ01000164">
    <property type="protein sequence ID" value="RNG28293.1"/>
    <property type="molecule type" value="Genomic_DNA"/>
</dbReference>
<evidence type="ECO:0000313" key="4">
    <source>
        <dbReference type="Proteomes" id="UP000275401"/>
    </source>
</evidence>
<sequence>MTDEQLTAELKKGSGKLSEHHPVGELLGRHWEAAFSYASLCTTGTHPAGILTSAAFTRLFGEALRRTAPATAWRPRVLATVRGIAEEWNTGPRGALLHPGLRADFGARGLGDGRLRPPENRRLVFRAFQRLPETARCLLWHTEVEAEQLAVPAGLLGLHDDAPGELERARLRWRQACLEAHRDTAPEEECRHYSRLLDVSLRRGDTWLDPDLRQHLARCEHCRHAADQLDHSTGRPAVLLAEAVLGWGAREYLDSRPGRRIPDPATAVDPPPMPRTPPRGGGPRHSARKHPWWKALPAALPAARPGARAAARGRRPRLTGGRFLFVAAASGCVLVSVAVASVLPSGGGEDAAYERDTPSTTPGAGDTKAPGSDPSWIGADGRPADTLRGRLRDAASGLCLDIVGDKPAAGAETVATPCTSADTQQWSYEADGLLRSGASPELCLNSRLSFSIRLGPCETTSRRDAANVRYDFTLQGTLVPRWNQELALTPDSTEKGAALVLKTRDDSATAQRWLAGGAADDNRYRTETARPDRETAPRQVSVVRPKKPARTAPPAHTPEPPAHRSAPPKRSHPAPKKPHRPKPPAGPPPRQAASWYGRQGQQVQQGQQGWHGRPGQYGWQGWPGQYGQHGQAPWPPDRAGYDRGWGRGGHH</sequence>
<accession>A0A3M8WK09</accession>
<feature type="region of interest" description="Disordered" evidence="1">
    <location>
        <begin position="346"/>
        <end position="383"/>
    </location>
</feature>
<evidence type="ECO:0000313" key="3">
    <source>
        <dbReference type="EMBL" id="RNG28293.1"/>
    </source>
</evidence>
<feature type="compositionally biased region" description="Low complexity" evidence="1">
    <location>
        <begin position="591"/>
        <end position="631"/>
    </location>
</feature>
<dbReference type="InterPro" id="IPR035992">
    <property type="entry name" value="Ricin_B-like_lectins"/>
</dbReference>
<reference evidence="3 4" key="1">
    <citation type="submission" date="2018-11" db="EMBL/GenBank/DDBJ databases">
        <title>The Potential of Streptomyces as Biocontrol Agents against the Tomato grey mould, Botrytis cinerea (Gray mold) Frontiers in Microbiology.</title>
        <authorList>
            <person name="Li D."/>
        </authorList>
    </citation>
    <scope>NUCLEOTIDE SEQUENCE [LARGE SCALE GENOMIC DNA]</scope>
    <source>
        <strain evidence="3 4">NEAU-LD23</strain>
    </source>
</reference>
<feature type="region of interest" description="Disordered" evidence="1">
    <location>
        <begin position="1"/>
        <end position="21"/>
    </location>
</feature>
<feature type="region of interest" description="Disordered" evidence="1">
    <location>
        <begin position="256"/>
        <end position="289"/>
    </location>
</feature>
<dbReference type="Pfam" id="PF00652">
    <property type="entry name" value="Ricin_B_lectin"/>
    <property type="match status" value="1"/>
</dbReference>
<feature type="compositionally biased region" description="Basic and acidic residues" evidence="1">
    <location>
        <begin position="520"/>
        <end position="536"/>
    </location>
</feature>
<dbReference type="InterPro" id="IPR000772">
    <property type="entry name" value="Ricin_B_lectin"/>
</dbReference>
<dbReference type="SMART" id="SM00458">
    <property type="entry name" value="RICIN"/>
    <property type="match status" value="1"/>
</dbReference>
<evidence type="ECO:0000256" key="1">
    <source>
        <dbReference type="SAM" id="MobiDB-lite"/>
    </source>
</evidence>
<dbReference type="GO" id="GO:0016787">
    <property type="term" value="F:hydrolase activity"/>
    <property type="evidence" value="ECO:0007669"/>
    <property type="project" value="UniProtKB-KW"/>
</dbReference>
<feature type="region of interest" description="Disordered" evidence="1">
    <location>
        <begin position="513"/>
        <end position="651"/>
    </location>
</feature>